<keyword evidence="4" id="KW-1185">Reference proteome</keyword>
<evidence type="ECO:0000313" key="3">
    <source>
        <dbReference type="EMBL" id="MDS0284747.1"/>
    </source>
</evidence>
<dbReference type="EMBL" id="JAMQOS010000011">
    <property type="protein sequence ID" value="MDS0284747.1"/>
    <property type="molecule type" value="Genomic_DNA"/>
</dbReference>
<name>A0ABU2FWT5_9EURY</name>
<proteinExistence type="predicted"/>
<protein>
    <submittedName>
        <fullName evidence="3">Transposase</fullName>
    </submittedName>
</protein>
<evidence type="ECO:0000256" key="1">
    <source>
        <dbReference type="ARBA" id="ARBA00023125"/>
    </source>
</evidence>
<evidence type="ECO:0000259" key="2">
    <source>
        <dbReference type="Pfam" id="PF07282"/>
    </source>
</evidence>
<sequence>MSSHSAKATTTLPLGPDSITPVGVDVGSARYLFAAASPADGVGGAATVNADYAHRLYSEFQSATHRLGTAPDYVDDQDRLGDLVARYWPRLRRALECAADQVVGVARAHPRAVVVLEDLSTTPRPLVEAAHGAMAWADYCPAVAQQLLADRALDAGLAVAYVPPEYTSQLCHECGTLGDLGGRGCETLTCVNDDCTVGEVCRDRSAAVTIARRYHGEA</sequence>
<feature type="domain" description="Cas12f1-like TNB" evidence="2">
    <location>
        <begin position="145"/>
        <end position="210"/>
    </location>
</feature>
<dbReference type="Proteomes" id="UP001268864">
    <property type="component" value="Unassembled WGS sequence"/>
</dbReference>
<dbReference type="InterPro" id="IPR010095">
    <property type="entry name" value="Cas12f1-like_TNB"/>
</dbReference>
<dbReference type="Pfam" id="PF07282">
    <property type="entry name" value="Cas12f1-like_TNB"/>
    <property type="match status" value="1"/>
</dbReference>
<keyword evidence="1" id="KW-0238">DNA-binding</keyword>
<reference evidence="3 4" key="1">
    <citation type="submission" date="2022-06" db="EMBL/GenBank/DDBJ databases">
        <title>Halomicroarcula sp. a new haloarchaeum isolate from saline soil.</title>
        <authorList>
            <person name="Strakova D."/>
            <person name="Galisteo C."/>
            <person name="Sanchez-Porro C."/>
            <person name="Ventosa A."/>
        </authorList>
    </citation>
    <scope>NUCLEOTIDE SEQUENCE [LARGE SCALE GENOMIC DNA]</scope>
    <source>
        <strain evidence="3 4">S3CR25-11</strain>
    </source>
</reference>
<evidence type="ECO:0000313" key="4">
    <source>
        <dbReference type="Proteomes" id="UP001268864"/>
    </source>
</evidence>
<dbReference type="RefSeq" id="WP_310902414.1">
    <property type="nucleotide sequence ID" value="NZ_JAMQOS010000011.1"/>
</dbReference>
<comment type="caution">
    <text evidence="3">The sequence shown here is derived from an EMBL/GenBank/DDBJ whole genome shotgun (WGS) entry which is preliminary data.</text>
</comment>
<gene>
    <name evidence="3" type="ORF">NDI86_21835</name>
</gene>
<organism evidence="3 4">
    <name type="scientific">Haloarcula onubensis</name>
    <dbReference type="NCBI Taxonomy" id="2950539"/>
    <lineage>
        <taxon>Archaea</taxon>
        <taxon>Methanobacteriati</taxon>
        <taxon>Methanobacteriota</taxon>
        <taxon>Stenosarchaea group</taxon>
        <taxon>Halobacteria</taxon>
        <taxon>Halobacteriales</taxon>
        <taxon>Haloarculaceae</taxon>
        <taxon>Haloarcula</taxon>
    </lineage>
</organism>
<accession>A0ABU2FWT5</accession>